<keyword evidence="1" id="KW-0732">Signal</keyword>
<sequence>MHWGVLFGLLSWSLWCKRNEWIFGDHNRSSEPVLQHSLRMQREVVSAFPPLVAGRSTMDNENVLPVVVVHWLKPLWGWCKLNADGVVAHRSRMAVCGGVVRDEEGNWLIKFFRKLSVCSILKAELWGLYESLLAG</sequence>
<dbReference type="InterPro" id="IPR002156">
    <property type="entry name" value="RNaseH_domain"/>
</dbReference>
<evidence type="ECO:0000256" key="1">
    <source>
        <dbReference type="SAM" id="SignalP"/>
    </source>
</evidence>
<feature type="chain" id="PRO_5046855198" description="RNase H type-1 domain-containing protein" evidence="1">
    <location>
        <begin position="17"/>
        <end position="135"/>
    </location>
</feature>
<proteinExistence type="predicted"/>
<gene>
    <name evidence="3" type="ORF">V6N12_064266</name>
</gene>
<evidence type="ECO:0000259" key="2">
    <source>
        <dbReference type="Pfam" id="PF13456"/>
    </source>
</evidence>
<organism evidence="3 4">
    <name type="scientific">Hibiscus sabdariffa</name>
    <name type="common">roselle</name>
    <dbReference type="NCBI Taxonomy" id="183260"/>
    <lineage>
        <taxon>Eukaryota</taxon>
        <taxon>Viridiplantae</taxon>
        <taxon>Streptophyta</taxon>
        <taxon>Embryophyta</taxon>
        <taxon>Tracheophyta</taxon>
        <taxon>Spermatophyta</taxon>
        <taxon>Magnoliopsida</taxon>
        <taxon>eudicotyledons</taxon>
        <taxon>Gunneridae</taxon>
        <taxon>Pentapetalae</taxon>
        <taxon>rosids</taxon>
        <taxon>malvids</taxon>
        <taxon>Malvales</taxon>
        <taxon>Malvaceae</taxon>
        <taxon>Malvoideae</taxon>
        <taxon>Hibiscus</taxon>
    </lineage>
</organism>
<accession>A0ABR2G5C3</accession>
<comment type="caution">
    <text evidence="3">The sequence shown here is derived from an EMBL/GenBank/DDBJ whole genome shotgun (WGS) entry which is preliminary data.</text>
</comment>
<feature type="domain" description="RNase H type-1" evidence="2">
    <location>
        <begin position="82"/>
        <end position="132"/>
    </location>
</feature>
<dbReference type="InterPro" id="IPR044730">
    <property type="entry name" value="RNase_H-like_dom_plant"/>
</dbReference>
<evidence type="ECO:0000313" key="4">
    <source>
        <dbReference type="Proteomes" id="UP001472677"/>
    </source>
</evidence>
<protein>
    <recommendedName>
        <fullName evidence="2">RNase H type-1 domain-containing protein</fullName>
    </recommendedName>
</protein>
<reference evidence="3 4" key="1">
    <citation type="journal article" date="2024" name="G3 (Bethesda)">
        <title>Genome assembly of Hibiscus sabdariffa L. provides insights into metabolisms of medicinal natural products.</title>
        <authorList>
            <person name="Kim T."/>
        </authorList>
    </citation>
    <scope>NUCLEOTIDE SEQUENCE [LARGE SCALE GENOMIC DNA]</scope>
    <source>
        <strain evidence="3">TK-2024</strain>
        <tissue evidence="3">Old leaves</tissue>
    </source>
</reference>
<name>A0ABR2G5C3_9ROSI</name>
<dbReference type="CDD" id="cd06222">
    <property type="entry name" value="RNase_H_like"/>
    <property type="match status" value="1"/>
</dbReference>
<evidence type="ECO:0000313" key="3">
    <source>
        <dbReference type="EMBL" id="KAK8595756.1"/>
    </source>
</evidence>
<feature type="signal peptide" evidence="1">
    <location>
        <begin position="1"/>
        <end position="16"/>
    </location>
</feature>
<dbReference type="PANTHER" id="PTHR47723">
    <property type="entry name" value="OS05G0353850 PROTEIN"/>
    <property type="match status" value="1"/>
</dbReference>
<dbReference type="EMBL" id="JBBPBM010000002">
    <property type="protein sequence ID" value="KAK8595756.1"/>
    <property type="molecule type" value="Genomic_DNA"/>
</dbReference>
<keyword evidence="4" id="KW-1185">Reference proteome</keyword>
<dbReference type="Pfam" id="PF13456">
    <property type="entry name" value="RVT_3"/>
    <property type="match status" value="1"/>
</dbReference>
<dbReference type="InterPro" id="IPR053151">
    <property type="entry name" value="RNase_H-like"/>
</dbReference>
<dbReference type="PANTHER" id="PTHR47723:SF13">
    <property type="entry name" value="PUTATIVE-RELATED"/>
    <property type="match status" value="1"/>
</dbReference>
<dbReference type="Proteomes" id="UP001472677">
    <property type="component" value="Unassembled WGS sequence"/>
</dbReference>